<keyword evidence="4" id="KW-1003">Cell membrane</keyword>
<keyword evidence="11" id="KW-1185">Reference proteome</keyword>
<accession>A0A2K8K7P1</accession>
<feature type="transmembrane region" description="Helical" evidence="8">
    <location>
        <begin position="108"/>
        <end position="126"/>
    </location>
</feature>
<feature type="transmembrane region" description="Helical" evidence="8">
    <location>
        <begin position="43"/>
        <end position="62"/>
    </location>
</feature>
<sequence length="310" mass="33469">MRGLLMSDDTPRGFAFAGAAFIIWGGLPFYFKALEHVPTVEVIAHRVIWAVPVALALLIWLGRTADLRAAFRNPRMLGMACVTAALISVNWGTYVWLIQSGQAMEAALGYYINPIFSVFLGATLLGERLSLRQWGAVGLAALAVVVLSVEAGSLPLGALMIVFSWGSYAFFKRALPIGPNQGFALEALILMPVALAYLAWAQTQGVLYATQASALDWALLLGCGVITAVPLILYANGAKGLSLSTIAISSYSIPTMIFLISVFIFREPFEGGRMVAFPMIWAAMALYIWEVLRKRRAALAAKNLPQHGTG</sequence>
<comment type="subcellular location">
    <subcellularLocation>
        <location evidence="1">Cell membrane</location>
        <topology evidence="1">Multi-pass membrane protein</topology>
    </subcellularLocation>
</comment>
<evidence type="ECO:0000256" key="8">
    <source>
        <dbReference type="SAM" id="Phobius"/>
    </source>
</evidence>
<evidence type="ECO:0000313" key="11">
    <source>
        <dbReference type="Proteomes" id="UP000228948"/>
    </source>
</evidence>
<proteinExistence type="inferred from homology"/>
<dbReference type="KEGG" id="rbg:BG454_06205"/>
<dbReference type="NCBIfam" id="TIGR00688">
    <property type="entry name" value="rarD"/>
    <property type="match status" value="1"/>
</dbReference>
<dbReference type="Proteomes" id="UP000228948">
    <property type="component" value="Chromosome"/>
</dbReference>
<evidence type="ECO:0000256" key="7">
    <source>
        <dbReference type="ARBA" id="ARBA00023136"/>
    </source>
</evidence>
<gene>
    <name evidence="10" type="primary">rarD</name>
    <name evidence="10" type="ORF">BG454_06205</name>
</gene>
<feature type="transmembrane region" description="Helical" evidence="8">
    <location>
        <begin position="74"/>
        <end position="96"/>
    </location>
</feature>
<keyword evidence="6 8" id="KW-1133">Transmembrane helix</keyword>
<evidence type="ECO:0000256" key="6">
    <source>
        <dbReference type="ARBA" id="ARBA00022989"/>
    </source>
</evidence>
<dbReference type="Pfam" id="PF00892">
    <property type="entry name" value="EamA"/>
    <property type="match status" value="1"/>
</dbReference>
<dbReference type="AlphaFoldDB" id="A0A2K8K7P1"/>
<evidence type="ECO:0000256" key="3">
    <source>
        <dbReference type="ARBA" id="ARBA00022448"/>
    </source>
</evidence>
<dbReference type="InterPro" id="IPR000620">
    <property type="entry name" value="EamA_dom"/>
</dbReference>
<comment type="similarity">
    <text evidence="2">Belongs to the EamA transporter family.</text>
</comment>
<evidence type="ECO:0000313" key="10">
    <source>
        <dbReference type="EMBL" id="ATX65471.1"/>
    </source>
</evidence>
<feature type="transmembrane region" description="Helical" evidence="8">
    <location>
        <begin position="214"/>
        <end position="234"/>
    </location>
</feature>
<dbReference type="OrthoDB" id="369870at2"/>
<evidence type="ECO:0000256" key="5">
    <source>
        <dbReference type="ARBA" id="ARBA00022692"/>
    </source>
</evidence>
<dbReference type="GO" id="GO:0005886">
    <property type="term" value="C:plasma membrane"/>
    <property type="evidence" value="ECO:0007669"/>
    <property type="project" value="UniProtKB-SubCell"/>
</dbReference>
<feature type="transmembrane region" description="Helical" evidence="8">
    <location>
        <begin position="271"/>
        <end position="289"/>
    </location>
</feature>
<dbReference type="InterPro" id="IPR004626">
    <property type="entry name" value="RarD"/>
</dbReference>
<keyword evidence="3" id="KW-0813">Transport</keyword>
<evidence type="ECO:0000256" key="1">
    <source>
        <dbReference type="ARBA" id="ARBA00004651"/>
    </source>
</evidence>
<feature type="domain" description="EamA" evidence="9">
    <location>
        <begin position="14"/>
        <end position="148"/>
    </location>
</feature>
<evidence type="ECO:0000256" key="2">
    <source>
        <dbReference type="ARBA" id="ARBA00007362"/>
    </source>
</evidence>
<feature type="transmembrane region" description="Helical" evidence="8">
    <location>
        <begin position="12"/>
        <end position="31"/>
    </location>
</feature>
<protein>
    <submittedName>
        <fullName evidence="10">EamA family transporter RarD</fullName>
    </submittedName>
</protein>
<organism evidence="10 11">
    <name type="scientific">Roseinatronobacter bogoriensis subsp. barguzinensis</name>
    <dbReference type="NCBI Taxonomy" id="441209"/>
    <lineage>
        <taxon>Bacteria</taxon>
        <taxon>Pseudomonadati</taxon>
        <taxon>Pseudomonadota</taxon>
        <taxon>Alphaproteobacteria</taxon>
        <taxon>Rhodobacterales</taxon>
        <taxon>Paracoccaceae</taxon>
        <taxon>Roseinatronobacter</taxon>
    </lineage>
</organism>
<dbReference type="InterPro" id="IPR037185">
    <property type="entry name" value="EmrE-like"/>
</dbReference>
<feature type="transmembrane region" description="Helical" evidence="8">
    <location>
        <begin position="246"/>
        <end position="265"/>
    </location>
</feature>
<reference evidence="10 11" key="1">
    <citation type="submission" date="2017-11" db="EMBL/GenBank/DDBJ databases">
        <title>Revised Sequence and Annotation of the Rhodobaca barguzinensis strain alga05 Genome.</title>
        <authorList>
            <person name="Kopejtka K."/>
            <person name="Tomasch J.M."/>
            <person name="Bunk B."/>
            <person name="Koblizek M."/>
        </authorList>
    </citation>
    <scope>NUCLEOTIDE SEQUENCE [LARGE SCALE GENOMIC DNA]</scope>
    <source>
        <strain evidence="11">alga05</strain>
    </source>
</reference>
<feature type="transmembrane region" description="Helical" evidence="8">
    <location>
        <begin position="183"/>
        <end position="202"/>
    </location>
</feature>
<evidence type="ECO:0000256" key="4">
    <source>
        <dbReference type="ARBA" id="ARBA00022475"/>
    </source>
</evidence>
<dbReference type="SUPFAM" id="SSF103481">
    <property type="entry name" value="Multidrug resistance efflux transporter EmrE"/>
    <property type="match status" value="2"/>
</dbReference>
<dbReference type="PANTHER" id="PTHR22911:SF137">
    <property type="entry name" value="SOLUTE CARRIER FAMILY 35 MEMBER G2-RELATED"/>
    <property type="match status" value="1"/>
</dbReference>
<dbReference type="PANTHER" id="PTHR22911">
    <property type="entry name" value="ACYL-MALONYL CONDENSING ENZYME-RELATED"/>
    <property type="match status" value="1"/>
</dbReference>
<keyword evidence="5 8" id="KW-0812">Transmembrane</keyword>
<dbReference type="STRING" id="441209.GCA_001870665_00156"/>
<keyword evidence="7 8" id="KW-0472">Membrane</keyword>
<dbReference type="EMBL" id="CP024899">
    <property type="protein sequence ID" value="ATX65471.1"/>
    <property type="molecule type" value="Genomic_DNA"/>
</dbReference>
<evidence type="ECO:0000259" key="9">
    <source>
        <dbReference type="Pfam" id="PF00892"/>
    </source>
</evidence>
<name>A0A2K8K7P1_9RHOB</name>